<accession>A0A927Q1Z2</accession>
<proteinExistence type="predicted"/>
<evidence type="ECO:0000313" key="2">
    <source>
        <dbReference type="EMBL" id="MBD8869879.1"/>
    </source>
</evidence>
<reference evidence="2" key="1">
    <citation type="submission" date="2020-09" db="EMBL/GenBank/DDBJ databases">
        <title>Nocardioides sp. strain MJB4 16S ribosomal RNA gene Genome sequencing and assembly.</title>
        <authorList>
            <person name="Kim I."/>
        </authorList>
    </citation>
    <scope>NUCLEOTIDE SEQUENCE</scope>
    <source>
        <strain evidence="2">MJB4</strain>
    </source>
</reference>
<protein>
    <submittedName>
        <fullName evidence="2">Uncharacterized protein</fullName>
    </submittedName>
</protein>
<keyword evidence="3" id="KW-1185">Reference proteome</keyword>
<feature type="transmembrane region" description="Helical" evidence="1">
    <location>
        <begin position="87"/>
        <end position="105"/>
    </location>
</feature>
<organism evidence="2 3">
    <name type="scientific">Nocardioides donggukensis</name>
    <dbReference type="NCBI Taxonomy" id="2774019"/>
    <lineage>
        <taxon>Bacteria</taxon>
        <taxon>Bacillati</taxon>
        <taxon>Actinomycetota</taxon>
        <taxon>Actinomycetes</taxon>
        <taxon>Propionibacteriales</taxon>
        <taxon>Nocardioidaceae</taxon>
        <taxon>Nocardioides</taxon>
    </lineage>
</organism>
<dbReference type="Pfam" id="PF19865">
    <property type="entry name" value="DUF6338"/>
    <property type="match status" value="1"/>
</dbReference>
<comment type="caution">
    <text evidence="2">The sequence shown here is derived from an EMBL/GenBank/DDBJ whole genome shotgun (WGS) entry which is preliminary data.</text>
</comment>
<dbReference type="InterPro" id="IPR045919">
    <property type="entry name" value="DUF6338"/>
</dbReference>
<dbReference type="Proteomes" id="UP000616839">
    <property type="component" value="Unassembled WGS sequence"/>
</dbReference>
<feature type="transmembrane region" description="Helical" evidence="1">
    <location>
        <begin position="6"/>
        <end position="22"/>
    </location>
</feature>
<gene>
    <name evidence="2" type="ORF">IE331_09605</name>
</gene>
<dbReference type="AlphaFoldDB" id="A0A927Q1Z2"/>
<dbReference type="EMBL" id="JACYXZ010000002">
    <property type="protein sequence ID" value="MBD8869879.1"/>
    <property type="molecule type" value="Genomic_DNA"/>
</dbReference>
<sequence length="214" mass="23348">MVPTGVAAFVSLVALIPAWFYGRRTEAVQPRGSRSSLTEFLEYLAVAALTTGPPALIAALAPDWWRAHVFDPAEWLRSGTPYLADHLRGAACELTLILVLALLLAECLARLAQRGVPDEFHPAGAVWSRALAERPDGTYPWVGVMLQDGTLVEGVLKTIDLGSTGDDRDLALATPVRVTPPGGVAQRQPYLHRVVIPAREIRWISAMHLPERFE</sequence>
<name>A0A927Q1Z2_9ACTN</name>
<evidence type="ECO:0000256" key="1">
    <source>
        <dbReference type="SAM" id="Phobius"/>
    </source>
</evidence>
<feature type="transmembrane region" description="Helical" evidence="1">
    <location>
        <begin position="43"/>
        <end position="67"/>
    </location>
</feature>
<keyword evidence="1" id="KW-1133">Transmembrane helix</keyword>
<dbReference type="RefSeq" id="WP_192142858.1">
    <property type="nucleotide sequence ID" value="NZ_JACYXZ010000002.1"/>
</dbReference>
<evidence type="ECO:0000313" key="3">
    <source>
        <dbReference type="Proteomes" id="UP000616839"/>
    </source>
</evidence>
<keyword evidence="1" id="KW-0472">Membrane</keyword>
<keyword evidence="1" id="KW-0812">Transmembrane</keyword>